<proteinExistence type="predicted"/>
<accession>A0ABT2EWJ9</accession>
<dbReference type="RefSeq" id="WP_259051150.1">
    <property type="nucleotide sequence ID" value="NZ_JANUCQ010000002.1"/>
</dbReference>
<keyword evidence="3" id="KW-1185">Reference proteome</keyword>
<evidence type="ECO:0008006" key="4">
    <source>
        <dbReference type="Google" id="ProtNLM"/>
    </source>
</evidence>
<comment type="caution">
    <text evidence="2">The sequence shown here is derived from an EMBL/GenBank/DDBJ whole genome shotgun (WGS) entry which is preliminary data.</text>
</comment>
<organism evidence="2 3">
    <name type="scientific">Methanococcus voltae PS</name>
    <dbReference type="NCBI Taxonomy" id="523842"/>
    <lineage>
        <taxon>Archaea</taxon>
        <taxon>Methanobacteriati</taxon>
        <taxon>Methanobacteriota</taxon>
        <taxon>Methanomada group</taxon>
        <taxon>Methanococci</taxon>
        <taxon>Methanococcales</taxon>
        <taxon>Methanococcaceae</taxon>
        <taxon>Methanococcus</taxon>
    </lineage>
</organism>
<evidence type="ECO:0000313" key="3">
    <source>
        <dbReference type="Proteomes" id="UP001140258"/>
    </source>
</evidence>
<name>A0ABT2EWJ9_METVO</name>
<gene>
    <name evidence="2" type="ORF">M2325_000699</name>
</gene>
<evidence type="ECO:0000313" key="2">
    <source>
        <dbReference type="EMBL" id="MCS3922014.1"/>
    </source>
</evidence>
<feature type="compositionally biased region" description="Basic residues" evidence="1">
    <location>
        <begin position="263"/>
        <end position="282"/>
    </location>
</feature>
<dbReference type="Proteomes" id="UP001140258">
    <property type="component" value="Unassembled WGS sequence"/>
</dbReference>
<sequence length="282" mass="33379">MARTKKGKSNEEYIPDKEDKKKLLRIFHSMSVDNQHKDLLTTKRVIKKGNRKQLDEWKNNPKAYDIRGVDTQPPELMNKRLFYTHEYVGKPKLKAMPEPEKDKLGAFRAKRGIRNPGIVYINKDINNKVEFEKTFAHELGHAYDRNVKSDYEEDGNYKFGEIGYKHLKKRKKLRNEVINITKKISPYTQQNNPKAEIRVKEKLYRTKNKEMFADWFSALLIDKNKVKKGKSFYNMFKNQEKDFIKGLKEVDKEVTSKYIKTPSKVKSKGKNSKNKRNKTKKK</sequence>
<dbReference type="EMBL" id="JANUCQ010000002">
    <property type="protein sequence ID" value="MCS3922014.1"/>
    <property type="molecule type" value="Genomic_DNA"/>
</dbReference>
<protein>
    <recommendedName>
        <fullName evidence="4">IrrE N-terminal-like domain-containing protein</fullName>
    </recommendedName>
</protein>
<evidence type="ECO:0000256" key="1">
    <source>
        <dbReference type="SAM" id="MobiDB-lite"/>
    </source>
</evidence>
<feature type="region of interest" description="Disordered" evidence="1">
    <location>
        <begin position="261"/>
        <end position="282"/>
    </location>
</feature>
<reference evidence="2" key="1">
    <citation type="submission" date="2022-08" db="EMBL/GenBank/DDBJ databases">
        <title>Genomic Encyclopedia of Type Strains, Phase V (KMG-V): Genome sequencing to study the core and pangenomes of soil and plant-associated prokaryotes.</title>
        <authorList>
            <person name="Whitman W."/>
        </authorList>
    </citation>
    <scope>NUCLEOTIDE SEQUENCE</scope>
    <source>
        <strain evidence="2">PS</strain>
    </source>
</reference>